<reference evidence="2" key="2">
    <citation type="submission" date="2014-07" db="EMBL/GenBank/DDBJ databases">
        <authorList>
            <person name="Hull J."/>
        </authorList>
    </citation>
    <scope>NUCLEOTIDE SEQUENCE</scope>
</reference>
<feature type="non-terminal residue" evidence="2">
    <location>
        <position position="142"/>
    </location>
</feature>
<dbReference type="SUPFAM" id="SSF56672">
    <property type="entry name" value="DNA/RNA polymerases"/>
    <property type="match status" value="1"/>
</dbReference>
<dbReference type="PANTHER" id="PTHR47027">
    <property type="entry name" value="REVERSE TRANSCRIPTASE DOMAIN-CONTAINING PROTEIN"/>
    <property type="match status" value="1"/>
</dbReference>
<gene>
    <name evidence="2" type="ORF">CM83_105715</name>
</gene>
<organism evidence="2">
    <name type="scientific">Lygus hesperus</name>
    <name type="common">Western plant bug</name>
    <dbReference type="NCBI Taxonomy" id="30085"/>
    <lineage>
        <taxon>Eukaryota</taxon>
        <taxon>Metazoa</taxon>
        <taxon>Ecdysozoa</taxon>
        <taxon>Arthropoda</taxon>
        <taxon>Hexapoda</taxon>
        <taxon>Insecta</taxon>
        <taxon>Pterygota</taxon>
        <taxon>Neoptera</taxon>
        <taxon>Paraneoptera</taxon>
        <taxon>Hemiptera</taxon>
        <taxon>Heteroptera</taxon>
        <taxon>Panheteroptera</taxon>
        <taxon>Cimicomorpha</taxon>
        <taxon>Miridae</taxon>
        <taxon>Mirini</taxon>
        <taxon>Lygus</taxon>
    </lineage>
</organism>
<dbReference type="Pfam" id="PF00078">
    <property type="entry name" value="RVT_1"/>
    <property type="match status" value="1"/>
</dbReference>
<feature type="non-terminal residue" evidence="2">
    <location>
        <position position="1"/>
    </location>
</feature>
<evidence type="ECO:0000313" key="2">
    <source>
        <dbReference type="EMBL" id="JAG38005.1"/>
    </source>
</evidence>
<dbReference type="PANTHER" id="PTHR47027:SF20">
    <property type="entry name" value="REVERSE TRANSCRIPTASE-LIKE PROTEIN WITH RNA-DIRECTED DNA POLYMERASE DOMAIN"/>
    <property type="match status" value="1"/>
</dbReference>
<protein>
    <recommendedName>
        <fullName evidence="1">Reverse transcriptase domain-containing protein</fullName>
    </recommendedName>
</protein>
<dbReference type="PROSITE" id="PS50878">
    <property type="entry name" value="RT_POL"/>
    <property type="match status" value="1"/>
</dbReference>
<name>A0A0A9Z862_LYGHE</name>
<dbReference type="GO" id="GO:0071897">
    <property type="term" value="P:DNA biosynthetic process"/>
    <property type="evidence" value="ECO:0007669"/>
    <property type="project" value="UniProtKB-ARBA"/>
</dbReference>
<proteinExistence type="predicted"/>
<evidence type="ECO:0000259" key="1">
    <source>
        <dbReference type="PROSITE" id="PS50878"/>
    </source>
</evidence>
<reference evidence="2" key="1">
    <citation type="journal article" date="2014" name="PLoS ONE">
        <title>Transcriptome-Based Identification of ABC Transporters in the Western Tarnished Plant Bug Lygus hesperus.</title>
        <authorList>
            <person name="Hull J.J."/>
            <person name="Chaney K."/>
            <person name="Geib S.M."/>
            <person name="Fabrick J.A."/>
            <person name="Brent C.S."/>
            <person name="Walsh D."/>
            <person name="Lavine L.C."/>
        </authorList>
    </citation>
    <scope>NUCLEOTIDE SEQUENCE</scope>
</reference>
<feature type="domain" description="Reverse transcriptase" evidence="1">
    <location>
        <begin position="1"/>
        <end position="142"/>
    </location>
</feature>
<accession>A0A0A9Z862</accession>
<dbReference type="AlphaFoldDB" id="A0A0A9Z862"/>
<sequence length="142" mass="15584">RQILTECLAGFRRGYSTVDAIFTLTGIVKLKLCQPRGKVYAFFVDLKSAFDTIDRGYLFYKLIALGVSRKFVSVLRSLYADIVASVWTKDGATEQFSVGSGVRQGCPLSPLLFALFVNDLVDEFANGVRVGSSTTVVNVLLD</sequence>
<dbReference type="InterPro" id="IPR000477">
    <property type="entry name" value="RT_dom"/>
</dbReference>
<dbReference type="InterPro" id="IPR043502">
    <property type="entry name" value="DNA/RNA_pol_sf"/>
</dbReference>
<dbReference type="EMBL" id="GBHO01005599">
    <property type="protein sequence ID" value="JAG38005.1"/>
    <property type="molecule type" value="Transcribed_RNA"/>
</dbReference>